<evidence type="ECO:0008006" key="5">
    <source>
        <dbReference type="Google" id="ProtNLM"/>
    </source>
</evidence>
<name>A0A7D4KPG8_FINMA</name>
<protein>
    <recommendedName>
        <fullName evidence="5">Holin</fullName>
    </recommendedName>
</protein>
<dbReference type="EMBL" id="CP054000">
    <property type="protein sequence ID" value="QKH79743.1"/>
    <property type="molecule type" value="Genomic_DNA"/>
</dbReference>
<dbReference type="Pfam" id="PF16938">
    <property type="entry name" value="Phage_holin_Dp1"/>
    <property type="match status" value="1"/>
</dbReference>
<evidence type="ECO:0000313" key="3">
    <source>
        <dbReference type="EMBL" id="QKH79780.1"/>
    </source>
</evidence>
<gene>
    <name evidence="2" type="ORF">FOC70_05020</name>
    <name evidence="3" type="ORF">FOC70_05270</name>
</gene>
<keyword evidence="1" id="KW-0812">Transmembrane</keyword>
<evidence type="ECO:0000313" key="2">
    <source>
        <dbReference type="EMBL" id="QKH79743.1"/>
    </source>
</evidence>
<keyword evidence="1" id="KW-1133">Transmembrane helix</keyword>
<dbReference type="InterPro" id="IPR031612">
    <property type="entry name" value="Phage_holin_Dp1"/>
</dbReference>
<dbReference type="Proteomes" id="UP000502899">
    <property type="component" value="Chromosome"/>
</dbReference>
<keyword evidence="1" id="KW-0472">Membrane</keyword>
<reference evidence="2 4" key="1">
    <citation type="submission" date="2020-05" db="EMBL/GenBank/DDBJ databases">
        <title>FDA dAtabase for Regulatory Grade micrObial Sequences (FDA-ARGOS): Supporting development and validation of Infectious Disease Dx tests.</title>
        <authorList>
            <person name="Pederson C."/>
            <person name="Tallon L."/>
            <person name="Sadzewicz L."/>
            <person name="Zhao X."/>
            <person name="Vavikolanu K."/>
            <person name="Mehta A."/>
            <person name="Aluvathingal J."/>
            <person name="Nadendla S."/>
            <person name="Myers T."/>
            <person name="Yan Y."/>
            <person name="Sichtig H."/>
        </authorList>
    </citation>
    <scope>NUCLEOTIDE SEQUENCE [LARGE SCALE GENOMIC DNA]</scope>
    <source>
        <strain evidence="2 4">FDAARGOS_764</strain>
    </source>
</reference>
<feature type="transmembrane region" description="Helical" evidence="1">
    <location>
        <begin position="12"/>
        <end position="35"/>
    </location>
</feature>
<organism evidence="2 4">
    <name type="scientific">Finegoldia magna</name>
    <name type="common">Peptostreptococcus magnus</name>
    <dbReference type="NCBI Taxonomy" id="1260"/>
    <lineage>
        <taxon>Bacteria</taxon>
        <taxon>Bacillati</taxon>
        <taxon>Bacillota</taxon>
        <taxon>Tissierellia</taxon>
        <taxon>Tissierellales</taxon>
        <taxon>Peptoniphilaceae</taxon>
        <taxon>Finegoldia</taxon>
    </lineage>
</organism>
<dbReference type="RefSeq" id="WP_002841517.1">
    <property type="nucleotide sequence ID" value="NZ_CP054000.1"/>
</dbReference>
<dbReference type="EMBL" id="CP054000">
    <property type="protein sequence ID" value="QKH79780.1"/>
    <property type="molecule type" value="Genomic_DNA"/>
</dbReference>
<sequence length="67" mass="7330">MKLSDKTYDVLKWIAQIGLPALTTLYVAVAGIWGFPYAKEVAGTISAVDLFLGALLGISSMKYYKEK</sequence>
<feature type="transmembrane region" description="Helical" evidence="1">
    <location>
        <begin position="41"/>
        <end position="64"/>
    </location>
</feature>
<evidence type="ECO:0000256" key="1">
    <source>
        <dbReference type="SAM" id="Phobius"/>
    </source>
</evidence>
<proteinExistence type="predicted"/>
<dbReference type="AlphaFoldDB" id="A0A7D4KPG8"/>
<evidence type="ECO:0000313" key="4">
    <source>
        <dbReference type="Proteomes" id="UP000502899"/>
    </source>
</evidence>
<accession>A0A7D4KPG8</accession>